<dbReference type="VEuPathDB" id="PlasmoDB:C922_05778"/>
<evidence type="ECO:0000313" key="3">
    <source>
        <dbReference type="Proteomes" id="UP000030640"/>
    </source>
</evidence>
<dbReference type="EMBL" id="KI965636">
    <property type="protein sequence ID" value="EUD63839.1"/>
    <property type="molecule type" value="Genomic_DNA"/>
</dbReference>
<evidence type="ECO:0000313" key="2">
    <source>
        <dbReference type="EMBL" id="EUD63839.1"/>
    </source>
</evidence>
<feature type="compositionally biased region" description="Basic residues" evidence="1">
    <location>
        <begin position="75"/>
        <end position="91"/>
    </location>
</feature>
<protein>
    <submittedName>
        <fullName evidence="2">Uncharacterized protein</fullName>
    </submittedName>
</protein>
<organism evidence="2 3">
    <name type="scientific">Plasmodium inui San Antonio 1</name>
    <dbReference type="NCBI Taxonomy" id="1237626"/>
    <lineage>
        <taxon>Eukaryota</taxon>
        <taxon>Sar</taxon>
        <taxon>Alveolata</taxon>
        <taxon>Apicomplexa</taxon>
        <taxon>Aconoidasida</taxon>
        <taxon>Haemosporida</taxon>
        <taxon>Plasmodiidae</taxon>
        <taxon>Plasmodium</taxon>
        <taxon>Plasmodium (Plasmodium)</taxon>
    </lineage>
</organism>
<accession>W7A420</accession>
<evidence type="ECO:0000256" key="1">
    <source>
        <dbReference type="SAM" id="MobiDB-lite"/>
    </source>
</evidence>
<dbReference type="AlphaFoldDB" id="W7A420"/>
<dbReference type="GeneID" id="20041052"/>
<feature type="compositionally biased region" description="Basic and acidic residues" evidence="1">
    <location>
        <begin position="62"/>
        <end position="73"/>
    </location>
</feature>
<proteinExistence type="predicted"/>
<sequence length="91" mass="10819">MKTRSQDKRTECRVLPKNLWEKIEDQTLPGNIEEWFRISTPKQRKDKIIVVVVSDYLYSQKSKEQPIGEEQPRSAKVRGPKSIPIKKRRIR</sequence>
<reference evidence="2 3" key="1">
    <citation type="submission" date="2013-02" db="EMBL/GenBank/DDBJ databases">
        <title>The Genome Sequence of Plasmodium inui San Antonio 1.</title>
        <authorList>
            <consortium name="The Broad Institute Genome Sequencing Platform"/>
            <consortium name="The Broad Institute Genome Sequencing Center for Infectious Disease"/>
            <person name="Neafsey D."/>
            <person name="Cheeseman I."/>
            <person name="Volkman S."/>
            <person name="Adams J."/>
            <person name="Walker B."/>
            <person name="Young S.K."/>
            <person name="Zeng Q."/>
            <person name="Gargeya S."/>
            <person name="Fitzgerald M."/>
            <person name="Haas B."/>
            <person name="Abouelleil A."/>
            <person name="Alvarado L."/>
            <person name="Arachchi H.M."/>
            <person name="Berlin A.M."/>
            <person name="Chapman S.B."/>
            <person name="Dewar J."/>
            <person name="Goldberg J."/>
            <person name="Griggs A."/>
            <person name="Gujja S."/>
            <person name="Hansen M."/>
            <person name="Howarth C."/>
            <person name="Imamovic A."/>
            <person name="Larimer J."/>
            <person name="McCowan C."/>
            <person name="Murphy C."/>
            <person name="Neiman D."/>
            <person name="Pearson M."/>
            <person name="Priest M."/>
            <person name="Roberts A."/>
            <person name="Saif S."/>
            <person name="Shea T."/>
            <person name="Sisk P."/>
            <person name="Sykes S."/>
            <person name="Wortman J."/>
            <person name="Nusbaum C."/>
            <person name="Birren B."/>
        </authorList>
    </citation>
    <scope>NUCLEOTIDE SEQUENCE [LARGE SCALE GENOMIC DNA]</scope>
    <source>
        <strain evidence="2 3">San Antonio 1</strain>
    </source>
</reference>
<feature type="region of interest" description="Disordered" evidence="1">
    <location>
        <begin position="62"/>
        <end position="91"/>
    </location>
</feature>
<gene>
    <name evidence="2" type="ORF">C922_05778</name>
</gene>
<keyword evidence="3" id="KW-1185">Reference proteome</keyword>
<name>W7A420_9APIC</name>
<dbReference type="RefSeq" id="XP_008819571.1">
    <property type="nucleotide sequence ID" value="XM_008821349.1"/>
</dbReference>
<dbReference type="Proteomes" id="UP000030640">
    <property type="component" value="Unassembled WGS sequence"/>
</dbReference>